<evidence type="ECO:0000313" key="1">
    <source>
        <dbReference type="EMBL" id="CSD20401.1"/>
    </source>
</evidence>
<reference evidence="1 2" key="1">
    <citation type="submission" date="2015-07" db="EMBL/GenBank/DDBJ databases">
        <authorList>
            <consortium name="Pathogen Informatics"/>
        </authorList>
    </citation>
    <scope>NUCLEOTIDE SEQUENCE [LARGE SCALE GENOMIC DNA]</scope>
    <source>
        <strain evidence="1 2">A316</strain>
    </source>
</reference>
<sequence length="98" mass="10286">MISLASGSLAACSCRSSLLAWRSAASTAGGKSRTLMSGYSLFIAAQLVAFASIAWLYISKAATRKAVSKITWMSFGSVSHFFLLTKNCVSEPGSCHAV</sequence>
<proteinExistence type="predicted"/>
<dbReference type="Proteomes" id="UP000041770">
    <property type="component" value="Unassembled WGS sequence"/>
</dbReference>
<protein>
    <submittedName>
        <fullName evidence="1">Uncharacterized protein</fullName>
    </submittedName>
</protein>
<evidence type="ECO:0000313" key="2">
    <source>
        <dbReference type="Proteomes" id="UP000041770"/>
    </source>
</evidence>
<accession>A0A655T1Q0</accession>
<name>A0A655T1Q0_VIBCL</name>
<dbReference type="EMBL" id="CWQY01000036">
    <property type="protein sequence ID" value="CSD20401.1"/>
    <property type="molecule type" value="Genomic_DNA"/>
</dbReference>
<gene>
    <name evidence="1" type="ORF">ERS013200_03514</name>
</gene>
<dbReference type="AlphaFoldDB" id="A0A655T1Q0"/>
<organism evidence="1 2">
    <name type="scientific">Vibrio cholerae</name>
    <dbReference type="NCBI Taxonomy" id="666"/>
    <lineage>
        <taxon>Bacteria</taxon>
        <taxon>Pseudomonadati</taxon>
        <taxon>Pseudomonadota</taxon>
        <taxon>Gammaproteobacteria</taxon>
        <taxon>Vibrionales</taxon>
        <taxon>Vibrionaceae</taxon>
        <taxon>Vibrio</taxon>
    </lineage>
</organism>